<evidence type="ECO:0000256" key="1">
    <source>
        <dbReference type="ARBA" id="ARBA00004479"/>
    </source>
</evidence>
<evidence type="ECO:0000256" key="7">
    <source>
        <dbReference type="ARBA" id="ARBA00023180"/>
    </source>
</evidence>
<dbReference type="SMART" id="SM00192">
    <property type="entry name" value="LDLa"/>
    <property type="match status" value="1"/>
</dbReference>
<feature type="chain" id="PRO_5019825161" evidence="11">
    <location>
        <begin position="24"/>
        <end position="1147"/>
    </location>
</feature>
<dbReference type="PANTHER" id="PTHR13412">
    <property type="entry name" value="T-CELL IMMUNOMODULATORY PROTEIN HOMOLOG"/>
    <property type="match status" value="1"/>
</dbReference>
<dbReference type="InterPro" id="IPR023415">
    <property type="entry name" value="LDLR_class-A_CS"/>
</dbReference>
<dbReference type="EMBL" id="QBIY01012749">
    <property type="protein sequence ID" value="RXN17357.1"/>
    <property type="molecule type" value="Genomic_DNA"/>
</dbReference>
<evidence type="ECO:0000256" key="11">
    <source>
        <dbReference type="SAM" id="SignalP"/>
    </source>
</evidence>
<dbReference type="Proteomes" id="UP000290572">
    <property type="component" value="Unassembled WGS sequence"/>
</dbReference>
<evidence type="ECO:0000259" key="12">
    <source>
        <dbReference type="PROSITE" id="PS01180"/>
    </source>
</evidence>
<evidence type="ECO:0000313" key="13">
    <source>
        <dbReference type="EMBL" id="RXN17357.1"/>
    </source>
</evidence>
<feature type="domain" description="CUB" evidence="12">
    <location>
        <begin position="643"/>
        <end position="757"/>
    </location>
</feature>
<dbReference type="PROSITE" id="PS01180">
    <property type="entry name" value="CUB"/>
    <property type="match status" value="2"/>
</dbReference>
<feature type="signal peptide" evidence="11">
    <location>
        <begin position="1"/>
        <end position="23"/>
    </location>
</feature>
<organism evidence="13 14">
    <name type="scientific">Labeo rohita</name>
    <name type="common">Indian major carp</name>
    <name type="synonym">Cyprinus rohita</name>
    <dbReference type="NCBI Taxonomy" id="84645"/>
    <lineage>
        <taxon>Eukaryota</taxon>
        <taxon>Metazoa</taxon>
        <taxon>Chordata</taxon>
        <taxon>Craniata</taxon>
        <taxon>Vertebrata</taxon>
        <taxon>Euteleostomi</taxon>
        <taxon>Actinopterygii</taxon>
        <taxon>Neopterygii</taxon>
        <taxon>Teleostei</taxon>
        <taxon>Ostariophysi</taxon>
        <taxon>Cypriniformes</taxon>
        <taxon>Cyprinidae</taxon>
        <taxon>Labeoninae</taxon>
        <taxon>Labeonini</taxon>
        <taxon>Labeo</taxon>
    </lineage>
</organism>
<feature type="disulfide bond" evidence="9">
    <location>
        <begin position="899"/>
        <end position="914"/>
    </location>
</feature>
<accession>A0A498MK60</accession>
<evidence type="ECO:0000256" key="5">
    <source>
        <dbReference type="ARBA" id="ARBA00023136"/>
    </source>
</evidence>
<dbReference type="PROSITE" id="PS50068">
    <property type="entry name" value="LDLRA_2"/>
    <property type="match status" value="1"/>
</dbReference>
<dbReference type="CDD" id="cd00112">
    <property type="entry name" value="LDLa"/>
    <property type="match status" value="1"/>
</dbReference>
<evidence type="ECO:0007829" key="15">
    <source>
        <dbReference type="PeptideAtlas" id="A0A498MK60"/>
    </source>
</evidence>
<proteinExistence type="evidence at protein level"/>
<feature type="disulfide bond" evidence="8">
    <location>
        <begin position="643"/>
        <end position="670"/>
    </location>
</feature>
<dbReference type="InterPro" id="IPR000859">
    <property type="entry name" value="CUB_dom"/>
</dbReference>
<protein>
    <submittedName>
        <fullName evidence="13">Neuropilin and tolloid 2</fullName>
    </submittedName>
</protein>
<dbReference type="SUPFAM" id="SSF69318">
    <property type="entry name" value="Integrin alpha N-terminal domain"/>
    <property type="match status" value="1"/>
</dbReference>
<name>A0A498MK60_LABRO</name>
<sequence>MFLSWAWFWTLLLSFVGQHVTFALQDVTGDLFGSENYGTVAAFGDFNSDKQTDIFIIRKLLLVLDTLILCHFTGILFISDSELSIFLADLKAPYFKPKVHLTKDAFPSDFRITSVVPGDYDGDSQMDVLVTGYVKDIIQTRVFVFWGHNQTLDQSEKVGLNSTFSDQPLVMDFNGDMVPDIFGSVGSSPEVCYLKSRQQKCEKALNLDVKMRAPHSNAFIDLNKDFTADLFLTTADGFETWINKDGNFSQNVSGKAPVNVQEVGQSAFVDFDGDGSQDHLLPVCMDKSCDRSAIYLAKSGGTELVFYLQASGLQWVPVLTDFRRKDSVWGFVPFVDSHPITLHLGDYNLDGFPDALVILRNTSASNTQQQAFLLENVPCNNASCREVGRMFRVHWEQSDLSAIPMAVVATFFDIYEDGILDMIVLSKVEGKEEFVIHALKNNFEADAYFVKVIVLSGLCSNDCPEKVKPFGVNQPGPYVMYTSVDSNGYLKNASGEYTAQNRLTLDGKGITHISLPSVFCLAGQLSQSAHLALQLPYTVLGLGRSANFLDHLFVGIPRPPGGKDVRKQEWTAIIPNSQLIVIPYPQNDPRRKQMTGRRDRRPIASILMPFWVLLIVIEEGFALAQKIKETQNAGESLSNAEQCGQWTRNINGGLFTSPNYPNSYPPNKECVYILEALPRQRIQLAFDKTYYIEPSFECRFDHIEIRDGPFGFSPLIDRFCGPKSPGVVTSTGRFMWIKFTSDEELEGLGFRVKYTFIADCQFEISGSDGVIRSSQVEEEDKIKNGDALDCIWTIRAPPHSKIYLRFLEYQMEHSNECKKNFVAVYDGSSAIENLKAKFCSTVANDVMLDTGVGVVRMWADENSRLSRFRMLFTSFVDPPCSSNTFFCHSNMCINNSLVCNGVQNCVYPWDENHCKERKSKGLFYQITKTHGTVIGISAGVVLVLLIISILVQMKQPRKKVVARRPAVFNKGGFQEVFDPPNYELFSLRDKELSSDLAELSDELDGYHKLRRSSTMSRCIHEHHCGTQASSGGSMKQSRTTLSSMELSYHNDFSKPPPMKTFNSSNTGTYKKSCYGYKQTHDCAEQVIEDRVMEEIPCEIYVRGGSVGGAAGSIGSGCGSITIRNHGNARSNNTTVVDPGQRSISMDF</sequence>
<keyword evidence="4 10" id="KW-1133">Transmembrane helix</keyword>
<dbReference type="PROSITE" id="PS01209">
    <property type="entry name" value="LDLRA_1"/>
    <property type="match status" value="1"/>
</dbReference>
<evidence type="ECO:0000256" key="10">
    <source>
        <dbReference type="SAM" id="Phobius"/>
    </source>
</evidence>
<feature type="disulfide bond" evidence="9">
    <location>
        <begin position="880"/>
        <end position="892"/>
    </location>
</feature>
<evidence type="ECO:0000256" key="9">
    <source>
        <dbReference type="PROSITE-ProRule" id="PRU00124"/>
    </source>
</evidence>
<comment type="subcellular location">
    <subcellularLocation>
        <location evidence="1">Membrane</location>
        <topology evidence="1">Single-pass type I membrane protein</topology>
    </subcellularLocation>
</comment>
<dbReference type="CDD" id="cd00041">
    <property type="entry name" value="CUB"/>
    <property type="match status" value="2"/>
</dbReference>
<dbReference type="GO" id="GO:0005886">
    <property type="term" value="C:plasma membrane"/>
    <property type="evidence" value="ECO:0007669"/>
    <property type="project" value="TreeGrafter"/>
</dbReference>
<dbReference type="Pfam" id="PF23122">
    <property type="entry name" value="C2_ITFG1"/>
    <property type="match status" value="1"/>
</dbReference>
<evidence type="ECO:0000256" key="6">
    <source>
        <dbReference type="ARBA" id="ARBA00023157"/>
    </source>
</evidence>
<dbReference type="PANTHER" id="PTHR13412:SF0">
    <property type="entry name" value="T-CELL IMMUNOMODULATORY PROTEIN"/>
    <property type="match status" value="1"/>
</dbReference>
<keyword evidence="6 9" id="KW-1015">Disulfide bond</keyword>
<dbReference type="Gene3D" id="2.60.120.290">
    <property type="entry name" value="Spermadhesin, CUB domain"/>
    <property type="match status" value="2"/>
</dbReference>
<evidence type="ECO:0000256" key="4">
    <source>
        <dbReference type="ARBA" id="ARBA00022989"/>
    </source>
</evidence>
<dbReference type="InterPro" id="IPR024881">
    <property type="entry name" value="Tip"/>
</dbReference>
<keyword evidence="3 10" id="KW-0812">Transmembrane</keyword>
<dbReference type="InterPro" id="IPR035914">
    <property type="entry name" value="Sperma_CUB_dom_sf"/>
</dbReference>
<keyword evidence="7" id="KW-0325">Glycoprotein</keyword>
<dbReference type="InterPro" id="IPR057089">
    <property type="entry name" value="C2_TIP"/>
</dbReference>
<dbReference type="SUPFAM" id="SSF49854">
    <property type="entry name" value="Spermadhesin, CUB domain"/>
    <property type="match status" value="2"/>
</dbReference>
<evidence type="ECO:0000256" key="2">
    <source>
        <dbReference type="ARBA" id="ARBA00006496"/>
    </source>
</evidence>
<comment type="similarity">
    <text evidence="2">Belongs to the TIP family.</text>
</comment>
<dbReference type="AlphaFoldDB" id="A0A498MK60"/>
<dbReference type="STRING" id="84645.A0A498MK60"/>
<feature type="disulfide bond" evidence="9">
    <location>
        <begin position="887"/>
        <end position="905"/>
    </location>
</feature>
<keyword evidence="15" id="KW-1267">Proteomics identification</keyword>
<dbReference type="SUPFAM" id="SSF57424">
    <property type="entry name" value="LDL receptor-like module"/>
    <property type="match status" value="1"/>
</dbReference>
<keyword evidence="5 10" id="KW-0472">Membrane</keyword>
<dbReference type="FunFam" id="2.60.120.290:FF:000013">
    <property type="entry name" value="Membrane frizzled-related protein"/>
    <property type="match status" value="1"/>
</dbReference>
<dbReference type="InterPro" id="IPR028994">
    <property type="entry name" value="Integrin_alpha_N"/>
</dbReference>
<dbReference type="InterPro" id="IPR002172">
    <property type="entry name" value="LDrepeatLR_classA_rpt"/>
</dbReference>
<dbReference type="Pfam" id="PF00057">
    <property type="entry name" value="Ldl_recept_a"/>
    <property type="match status" value="1"/>
</dbReference>
<gene>
    <name evidence="13" type="ORF">ROHU_027037</name>
</gene>
<dbReference type="Gene3D" id="2.40.128.620">
    <property type="match status" value="1"/>
</dbReference>
<keyword evidence="11" id="KW-0732">Signal</keyword>
<comment type="caution">
    <text evidence="8">Lacks conserved residue(s) required for the propagation of feature annotation.</text>
</comment>
<feature type="domain" description="CUB" evidence="12">
    <location>
        <begin position="760"/>
        <end position="875"/>
    </location>
</feature>
<comment type="caution">
    <text evidence="13">The sequence shown here is derived from an EMBL/GenBank/DDBJ whole genome shotgun (WGS) entry which is preliminary data.</text>
</comment>
<evidence type="ECO:0000256" key="3">
    <source>
        <dbReference type="ARBA" id="ARBA00022692"/>
    </source>
</evidence>
<dbReference type="InterPro" id="IPR036055">
    <property type="entry name" value="LDL_receptor-like_sf"/>
</dbReference>
<evidence type="ECO:0000313" key="14">
    <source>
        <dbReference type="Proteomes" id="UP000290572"/>
    </source>
</evidence>
<dbReference type="Gene3D" id="2.130.10.130">
    <property type="entry name" value="Integrin alpha, N-terminal"/>
    <property type="match status" value="1"/>
</dbReference>
<dbReference type="Pfam" id="PF00431">
    <property type="entry name" value="CUB"/>
    <property type="match status" value="2"/>
</dbReference>
<keyword evidence="14" id="KW-1185">Reference proteome</keyword>
<dbReference type="SMART" id="SM00042">
    <property type="entry name" value="CUB"/>
    <property type="match status" value="2"/>
</dbReference>
<evidence type="ECO:0000256" key="8">
    <source>
        <dbReference type="PROSITE-ProRule" id="PRU00059"/>
    </source>
</evidence>
<dbReference type="FunFam" id="2.60.120.290:FF:000016">
    <property type="entry name" value="neuropilin and tolloid-like protein 2"/>
    <property type="match status" value="1"/>
</dbReference>
<feature type="transmembrane region" description="Helical" evidence="10">
    <location>
        <begin position="933"/>
        <end position="951"/>
    </location>
</feature>
<reference evidence="13 14" key="1">
    <citation type="submission" date="2018-03" db="EMBL/GenBank/DDBJ databases">
        <title>Draft genome sequence of Rohu Carp (Labeo rohita).</title>
        <authorList>
            <person name="Das P."/>
            <person name="Kushwaha B."/>
            <person name="Joshi C.G."/>
            <person name="Kumar D."/>
            <person name="Nagpure N.S."/>
            <person name="Sahoo L."/>
            <person name="Das S.P."/>
            <person name="Bit A."/>
            <person name="Patnaik S."/>
            <person name="Meher P.K."/>
            <person name="Jayasankar P."/>
            <person name="Koringa P.G."/>
            <person name="Patel N.V."/>
            <person name="Hinsu A.T."/>
            <person name="Kumar R."/>
            <person name="Pandey M."/>
            <person name="Agarwal S."/>
            <person name="Srivastava S."/>
            <person name="Singh M."/>
            <person name="Iquebal M.A."/>
            <person name="Jaiswal S."/>
            <person name="Angadi U.B."/>
            <person name="Kumar N."/>
            <person name="Raza M."/>
            <person name="Shah T.M."/>
            <person name="Rai A."/>
            <person name="Jena J.K."/>
        </authorList>
    </citation>
    <scope>NUCLEOTIDE SEQUENCE [LARGE SCALE GENOMIC DNA]</scope>
    <source>
        <strain evidence="13">DASCIFA01</strain>
        <tissue evidence="13">Testis</tissue>
    </source>
</reference>